<dbReference type="GO" id="GO:0003887">
    <property type="term" value="F:DNA-directed DNA polymerase activity"/>
    <property type="evidence" value="ECO:0007669"/>
    <property type="project" value="UniProtKB-EC"/>
</dbReference>
<evidence type="ECO:0000256" key="1">
    <source>
        <dbReference type="ARBA" id="ARBA00012417"/>
    </source>
</evidence>
<evidence type="ECO:0000313" key="4">
    <source>
        <dbReference type="EMBL" id="MCZ2722242.1"/>
    </source>
</evidence>
<keyword evidence="4" id="KW-0808">Transferase</keyword>
<dbReference type="Pfam" id="PF13177">
    <property type="entry name" value="DNA_pol3_delta2"/>
    <property type="match status" value="1"/>
</dbReference>
<dbReference type="PANTHER" id="PTHR11669:SF8">
    <property type="entry name" value="DNA POLYMERASE III SUBUNIT DELTA"/>
    <property type="match status" value="1"/>
</dbReference>
<sequence length="312" mass="35311">MSLPAWLQKEYQQLLSLKESRALSHAILIIGPEGVGQEVLSSQFAIDLMCERSSNACGVCHSCELMKANTHPDFYVIDGRIESIKVDQIRTLSKKVSQKSQVGKTKVLHMMHVQNMNANASNALLKILEEPPSGTFFLLTAFQAASLLPTIRSRCLLVNVPTPNQLEVREWLELRYPEKRLDTLFWLTQQAYELAELADSGKDRFYFDFPDAFQSGMQSQSELAIFLNAVDNKNVLNYLKAVQALCHQALIFSVSNDRSAMHASLYEKMISRFGVHKLLSSYESLQALKDSLGRTNLNAPMQFKSQINKWFN</sequence>
<comment type="caution">
    <text evidence="4">The sequence shown here is derived from an EMBL/GenBank/DDBJ whole genome shotgun (WGS) entry which is preliminary data.</text>
</comment>
<organism evidence="4 5">
    <name type="scientific">Marinomonas phaeophyticola</name>
    <dbReference type="NCBI Taxonomy" id="3004091"/>
    <lineage>
        <taxon>Bacteria</taxon>
        <taxon>Pseudomonadati</taxon>
        <taxon>Pseudomonadota</taxon>
        <taxon>Gammaproteobacteria</taxon>
        <taxon>Oceanospirillales</taxon>
        <taxon>Oceanospirillaceae</taxon>
        <taxon>Marinomonas</taxon>
    </lineage>
</organism>
<accession>A0ABT4JV45</accession>
<dbReference type="Gene3D" id="3.40.50.300">
    <property type="entry name" value="P-loop containing nucleotide triphosphate hydrolases"/>
    <property type="match status" value="1"/>
</dbReference>
<keyword evidence="5" id="KW-1185">Reference proteome</keyword>
<protein>
    <recommendedName>
        <fullName evidence="1">DNA-directed DNA polymerase</fullName>
        <ecNumber evidence="1">2.7.7.7</ecNumber>
    </recommendedName>
</protein>
<dbReference type="InterPro" id="IPR004622">
    <property type="entry name" value="DNA_pol_HolB"/>
</dbReference>
<keyword evidence="2" id="KW-0239">DNA-directed DNA polymerase</keyword>
<dbReference type="RefSeq" id="WP_269125720.1">
    <property type="nucleotide sequence ID" value="NZ_JAPUBN010000017.1"/>
</dbReference>
<evidence type="ECO:0000313" key="5">
    <source>
        <dbReference type="Proteomes" id="UP001149719"/>
    </source>
</evidence>
<name>A0ABT4JV45_9GAMM</name>
<gene>
    <name evidence="4" type="primary">holB</name>
    <name evidence="4" type="ORF">O1D97_11480</name>
</gene>
<dbReference type="SUPFAM" id="SSF52540">
    <property type="entry name" value="P-loop containing nucleoside triphosphate hydrolases"/>
    <property type="match status" value="1"/>
</dbReference>
<dbReference type="InterPro" id="IPR027417">
    <property type="entry name" value="P-loop_NTPase"/>
</dbReference>
<comment type="catalytic activity">
    <reaction evidence="3">
        <text>DNA(n) + a 2'-deoxyribonucleoside 5'-triphosphate = DNA(n+1) + diphosphate</text>
        <dbReference type="Rhea" id="RHEA:22508"/>
        <dbReference type="Rhea" id="RHEA-COMP:17339"/>
        <dbReference type="Rhea" id="RHEA-COMP:17340"/>
        <dbReference type="ChEBI" id="CHEBI:33019"/>
        <dbReference type="ChEBI" id="CHEBI:61560"/>
        <dbReference type="ChEBI" id="CHEBI:173112"/>
        <dbReference type="EC" id="2.7.7.7"/>
    </reaction>
</comment>
<reference evidence="4" key="1">
    <citation type="submission" date="2022-12" db="EMBL/GenBank/DDBJ databases">
        <title>Marinomonas 15G1-11 sp. nov, isolated from marine algae.</title>
        <authorList>
            <person name="Butt M."/>
            <person name="Choi D.G."/>
            <person name="Kim J.M."/>
            <person name="Lee J.K."/>
            <person name="Baek J.H."/>
            <person name="Jeon C.O."/>
        </authorList>
    </citation>
    <scope>NUCLEOTIDE SEQUENCE</scope>
    <source>
        <strain evidence="4">15G1-11</strain>
    </source>
</reference>
<evidence type="ECO:0000256" key="2">
    <source>
        <dbReference type="ARBA" id="ARBA00022932"/>
    </source>
</evidence>
<dbReference type="NCBIfam" id="TIGR00678">
    <property type="entry name" value="holB"/>
    <property type="match status" value="1"/>
</dbReference>
<keyword evidence="4" id="KW-0548">Nucleotidyltransferase</keyword>
<dbReference type="InterPro" id="IPR050238">
    <property type="entry name" value="DNA_Rep/Repair_Clamp_Loader"/>
</dbReference>
<dbReference type="Proteomes" id="UP001149719">
    <property type="component" value="Unassembled WGS sequence"/>
</dbReference>
<dbReference type="EMBL" id="JAPUBN010000017">
    <property type="protein sequence ID" value="MCZ2722242.1"/>
    <property type="molecule type" value="Genomic_DNA"/>
</dbReference>
<evidence type="ECO:0000256" key="3">
    <source>
        <dbReference type="ARBA" id="ARBA00049244"/>
    </source>
</evidence>
<proteinExistence type="predicted"/>
<dbReference type="EC" id="2.7.7.7" evidence="1"/>
<dbReference type="PANTHER" id="PTHR11669">
    <property type="entry name" value="REPLICATION FACTOR C / DNA POLYMERASE III GAMMA-TAU SUBUNIT"/>
    <property type="match status" value="1"/>
</dbReference>